<proteinExistence type="predicted"/>
<dbReference type="InterPro" id="IPR007111">
    <property type="entry name" value="NACHT_NTPase"/>
</dbReference>
<feature type="domain" description="NACHT" evidence="2">
    <location>
        <begin position="290"/>
        <end position="386"/>
    </location>
</feature>
<feature type="non-terminal residue" evidence="3">
    <location>
        <position position="517"/>
    </location>
</feature>
<comment type="caution">
    <text evidence="3">The sequence shown here is derived from an EMBL/GenBank/DDBJ whole genome shotgun (WGS) entry which is preliminary data.</text>
</comment>
<dbReference type="AlphaFoldDB" id="A0A9P4QIG6"/>
<evidence type="ECO:0000313" key="4">
    <source>
        <dbReference type="Proteomes" id="UP000799444"/>
    </source>
</evidence>
<name>A0A9P4QIG6_9PLEO</name>
<dbReference type="InterPro" id="IPR056125">
    <property type="entry name" value="DUF7708"/>
</dbReference>
<dbReference type="PANTHER" id="PTHR10039">
    <property type="entry name" value="AMELOGENIN"/>
    <property type="match status" value="1"/>
</dbReference>
<dbReference type="InterPro" id="IPR027417">
    <property type="entry name" value="P-loop_NTPase"/>
</dbReference>
<dbReference type="Pfam" id="PF24809">
    <property type="entry name" value="DUF7708"/>
    <property type="match status" value="1"/>
</dbReference>
<dbReference type="EMBL" id="ML996377">
    <property type="protein sequence ID" value="KAF2726875.1"/>
    <property type="molecule type" value="Genomic_DNA"/>
</dbReference>
<keyword evidence="4" id="KW-1185">Reference proteome</keyword>
<dbReference type="InterPro" id="IPR056884">
    <property type="entry name" value="NPHP3-like_N"/>
</dbReference>
<evidence type="ECO:0000256" key="1">
    <source>
        <dbReference type="ARBA" id="ARBA00022737"/>
    </source>
</evidence>
<dbReference type="OrthoDB" id="7464126at2759"/>
<dbReference type="SUPFAM" id="SSF52540">
    <property type="entry name" value="P-loop containing nucleoside triphosphate hydrolases"/>
    <property type="match status" value="1"/>
</dbReference>
<sequence>MSGPSSPTDYWAVALHTLDPSLQLIVSSTIGGRVNVLAGVLRVAKDQREECLKKRWRFRNFNGDTVIIRDILERIVKWIERFKAIGDVAVGADQVHASLPWAAIRFLLECATSDINVFGSVVENLEVIASLVVVYREFERLHLRRSSSVRPQIEQALVRLYSVILEELGHAVKFFNESSVTRIAKSLFRVADGQLVEVKKKEAELLKLAGLVDTDVLLNLETMTIRLVDNARYSVELVEKTRYQEIMRWLSQSDFRCHHEDVSSCRLPNTCQWLSNHTKYRTWLNSSCSSILMLYGVPGSGKSVLASSVIESLMSARNTHPDLTPFAYFYCCRSLSEAGRSQPDNIMRCILKQLALSPDSQCKVKETLLSEYDRRRARAELDGLEESQARKLGVHDCIRLILDISRSDAITIVVDAVDELEESSRAELLQALLNIIDNSENIAKVFLTSRNDDMTLKMLENQQRIRVHQNDNAEDLECYVTHRIKEAVDHKLLLGGSVSPQLFARLRLFLLDRAGEM</sequence>
<gene>
    <name evidence="3" type="ORF">EJ04DRAFT_452457</name>
</gene>
<dbReference type="Gene3D" id="3.40.50.300">
    <property type="entry name" value="P-loop containing nucleotide triphosphate hydrolases"/>
    <property type="match status" value="1"/>
</dbReference>
<dbReference type="Pfam" id="PF24883">
    <property type="entry name" value="NPHP3_N"/>
    <property type="match status" value="1"/>
</dbReference>
<protein>
    <recommendedName>
        <fullName evidence="2">NACHT domain-containing protein</fullName>
    </recommendedName>
</protein>
<organism evidence="3 4">
    <name type="scientific">Polyplosphaeria fusca</name>
    <dbReference type="NCBI Taxonomy" id="682080"/>
    <lineage>
        <taxon>Eukaryota</taxon>
        <taxon>Fungi</taxon>
        <taxon>Dikarya</taxon>
        <taxon>Ascomycota</taxon>
        <taxon>Pezizomycotina</taxon>
        <taxon>Dothideomycetes</taxon>
        <taxon>Pleosporomycetidae</taxon>
        <taxon>Pleosporales</taxon>
        <taxon>Tetraplosphaeriaceae</taxon>
        <taxon>Polyplosphaeria</taxon>
    </lineage>
</organism>
<dbReference type="PANTHER" id="PTHR10039:SF16">
    <property type="entry name" value="GPI INOSITOL-DEACYLASE"/>
    <property type="match status" value="1"/>
</dbReference>
<evidence type="ECO:0000313" key="3">
    <source>
        <dbReference type="EMBL" id="KAF2726875.1"/>
    </source>
</evidence>
<dbReference type="PROSITE" id="PS50837">
    <property type="entry name" value="NACHT"/>
    <property type="match status" value="1"/>
</dbReference>
<dbReference type="Proteomes" id="UP000799444">
    <property type="component" value="Unassembled WGS sequence"/>
</dbReference>
<keyword evidence="1" id="KW-0677">Repeat</keyword>
<evidence type="ECO:0000259" key="2">
    <source>
        <dbReference type="PROSITE" id="PS50837"/>
    </source>
</evidence>
<reference evidence="3" key="1">
    <citation type="journal article" date="2020" name="Stud. Mycol.">
        <title>101 Dothideomycetes genomes: a test case for predicting lifestyles and emergence of pathogens.</title>
        <authorList>
            <person name="Haridas S."/>
            <person name="Albert R."/>
            <person name="Binder M."/>
            <person name="Bloem J."/>
            <person name="Labutti K."/>
            <person name="Salamov A."/>
            <person name="Andreopoulos B."/>
            <person name="Baker S."/>
            <person name="Barry K."/>
            <person name="Bills G."/>
            <person name="Bluhm B."/>
            <person name="Cannon C."/>
            <person name="Castanera R."/>
            <person name="Culley D."/>
            <person name="Daum C."/>
            <person name="Ezra D."/>
            <person name="Gonzalez J."/>
            <person name="Henrissat B."/>
            <person name="Kuo A."/>
            <person name="Liang C."/>
            <person name="Lipzen A."/>
            <person name="Lutzoni F."/>
            <person name="Magnuson J."/>
            <person name="Mondo S."/>
            <person name="Nolan M."/>
            <person name="Ohm R."/>
            <person name="Pangilinan J."/>
            <person name="Park H.-J."/>
            <person name="Ramirez L."/>
            <person name="Alfaro M."/>
            <person name="Sun H."/>
            <person name="Tritt A."/>
            <person name="Yoshinaga Y."/>
            <person name="Zwiers L.-H."/>
            <person name="Turgeon B."/>
            <person name="Goodwin S."/>
            <person name="Spatafora J."/>
            <person name="Crous P."/>
            <person name="Grigoriev I."/>
        </authorList>
    </citation>
    <scope>NUCLEOTIDE SEQUENCE</scope>
    <source>
        <strain evidence="3">CBS 125425</strain>
    </source>
</reference>
<accession>A0A9P4QIG6</accession>